<dbReference type="RefSeq" id="WP_090884893.1">
    <property type="nucleotide sequence ID" value="NZ_FOGG01000014.1"/>
</dbReference>
<name>A0A1H9RE02_9SPHI</name>
<gene>
    <name evidence="2" type="ORF">SAMN04488023_11473</name>
</gene>
<accession>A0A1H9RE02</accession>
<dbReference type="Proteomes" id="UP000199572">
    <property type="component" value="Unassembled WGS sequence"/>
</dbReference>
<evidence type="ECO:0000259" key="1">
    <source>
        <dbReference type="Pfam" id="PF08818"/>
    </source>
</evidence>
<protein>
    <recommendedName>
        <fullName evidence="1">YdhG-like domain-containing protein</fullName>
    </recommendedName>
</protein>
<evidence type="ECO:0000313" key="3">
    <source>
        <dbReference type="Proteomes" id="UP000199572"/>
    </source>
</evidence>
<dbReference type="STRING" id="390241.SAMN04488023_11473"/>
<dbReference type="OrthoDB" id="5951444at2"/>
<dbReference type="Pfam" id="PF08818">
    <property type="entry name" value="DUF1801"/>
    <property type="match status" value="1"/>
</dbReference>
<keyword evidence="3" id="KW-1185">Reference proteome</keyword>
<organism evidence="2 3">
    <name type="scientific">Pedobacter rhizosphaerae</name>
    <dbReference type="NCBI Taxonomy" id="390241"/>
    <lineage>
        <taxon>Bacteria</taxon>
        <taxon>Pseudomonadati</taxon>
        <taxon>Bacteroidota</taxon>
        <taxon>Sphingobacteriia</taxon>
        <taxon>Sphingobacteriales</taxon>
        <taxon>Sphingobacteriaceae</taxon>
        <taxon>Pedobacter</taxon>
    </lineage>
</organism>
<feature type="domain" description="YdhG-like" evidence="1">
    <location>
        <begin position="26"/>
        <end position="129"/>
    </location>
</feature>
<reference evidence="3" key="1">
    <citation type="submission" date="2016-10" db="EMBL/GenBank/DDBJ databases">
        <authorList>
            <person name="Varghese N."/>
            <person name="Submissions S."/>
        </authorList>
    </citation>
    <scope>NUCLEOTIDE SEQUENCE [LARGE SCALE GENOMIC DNA]</scope>
    <source>
        <strain evidence="3">DSM 18610</strain>
    </source>
</reference>
<dbReference type="InterPro" id="IPR014922">
    <property type="entry name" value="YdhG-like"/>
</dbReference>
<dbReference type="SUPFAM" id="SSF159888">
    <property type="entry name" value="YdhG-like"/>
    <property type="match status" value="1"/>
</dbReference>
<dbReference type="EMBL" id="FOGG01000014">
    <property type="protein sequence ID" value="SER70958.1"/>
    <property type="molecule type" value="Genomic_DNA"/>
</dbReference>
<sequence>MAQNKTVETENSATDFLNTLGDEIKKNDSLQLLNLFEEVTGFRAKMWGPAIVGFGTYHYKYDSGREGDAPIVAFSPRKQAISLYLSTEFKDKEFLLSQLGKHTKAKSCIYIKKISDINTDILRKMIANSIAEESKSC</sequence>
<evidence type="ECO:0000313" key="2">
    <source>
        <dbReference type="EMBL" id="SER70958.1"/>
    </source>
</evidence>
<proteinExistence type="predicted"/>
<dbReference type="AlphaFoldDB" id="A0A1H9RE02"/>